<organism evidence="2 3">
    <name type="scientific">Saxibacter everestensis</name>
    <dbReference type="NCBI Taxonomy" id="2909229"/>
    <lineage>
        <taxon>Bacteria</taxon>
        <taxon>Bacillati</taxon>
        <taxon>Actinomycetota</taxon>
        <taxon>Actinomycetes</taxon>
        <taxon>Micrococcales</taxon>
        <taxon>Brevibacteriaceae</taxon>
        <taxon>Saxibacter</taxon>
    </lineage>
</organism>
<dbReference type="EMBL" id="CP090958">
    <property type="protein sequence ID" value="WGW10653.1"/>
    <property type="molecule type" value="Genomic_DNA"/>
</dbReference>
<keyword evidence="1" id="KW-0472">Membrane</keyword>
<sequence>MNSANSAGGPAGRNPRTLTHREQRNNATMFQVAIAVIACLLVAVAALALAPHPEKTFSRTVDVAAVADGAREAAPFTLATPDMPGWNPNEASFSQSGNPELPTWYISYVDDQERWLTVTQVEKPDKQWINAFTGEATDTGTRQVAGLDWQLRDDGSTRYMIGTDGDVTYILKGKADDAAFGAFAEAVVESVK</sequence>
<gene>
    <name evidence="2" type="ORF">LWF01_10955</name>
</gene>
<dbReference type="Proteomes" id="UP001209083">
    <property type="component" value="Chromosome"/>
</dbReference>
<reference evidence="2 3" key="1">
    <citation type="submission" date="2023-05" db="EMBL/GenBank/DDBJ databases">
        <title>Lithophilousrod everest ZFBP1038 complete genpme.</title>
        <authorList>
            <person name="Tian M."/>
        </authorList>
    </citation>
    <scope>NUCLEOTIDE SEQUENCE [LARGE SCALE GENOMIC DNA]</scope>
    <source>
        <strain evidence="2 3">ZFBP1038</strain>
    </source>
</reference>
<feature type="transmembrane region" description="Helical" evidence="1">
    <location>
        <begin position="29"/>
        <end position="50"/>
    </location>
</feature>
<name>A0ABY8QP09_9MICO</name>
<evidence type="ECO:0000313" key="3">
    <source>
        <dbReference type="Proteomes" id="UP001209083"/>
    </source>
</evidence>
<keyword evidence="1" id="KW-1133">Transmembrane helix</keyword>
<accession>A0ABY8QP09</accession>
<evidence type="ECO:0000256" key="1">
    <source>
        <dbReference type="SAM" id="Phobius"/>
    </source>
</evidence>
<proteinExistence type="predicted"/>
<evidence type="ECO:0000313" key="2">
    <source>
        <dbReference type="EMBL" id="WGW10653.1"/>
    </source>
</evidence>
<dbReference type="Pfam" id="PF14030">
    <property type="entry name" value="DUF4245"/>
    <property type="match status" value="1"/>
</dbReference>
<dbReference type="RefSeq" id="WP_349637433.1">
    <property type="nucleotide sequence ID" value="NZ_CP090958.1"/>
</dbReference>
<keyword evidence="3" id="KW-1185">Reference proteome</keyword>
<protein>
    <submittedName>
        <fullName evidence="2">DUF4245 domain-containing protein</fullName>
    </submittedName>
</protein>
<keyword evidence="1" id="KW-0812">Transmembrane</keyword>
<dbReference type="InterPro" id="IPR025339">
    <property type="entry name" value="DUF4245"/>
</dbReference>